<dbReference type="EMBL" id="LFMW01000013">
    <property type="protein sequence ID" value="KMT53809.1"/>
    <property type="molecule type" value="Genomic_DNA"/>
</dbReference>
<keyword evidence="2" id="KW-1185">Reference proteome</keyword>
<reference evidence="1 2" key="1">
    <citation type="submission" date="2015-06" db="EMBL/GenBank/DDBJ databases">
        <title>Draft genome sequence of an Antarctic Pseudomonas sp. strain KG01 with full potential for biotechnological applications.</title>
        <authorList>
            <person name="Pavlov M.S."/>
            <person name="Lira F."/>
            <person name="Martinez J.L."/>
            <person name="Marshall S.H."/>
        </authorList>
    </citation>
    <scope>NUCLEOTIDE SEQUENCE [LARGE SCALE GENOMIC DNA]</scope>
    <source>
        <strain evidence="1 2">KG01</strain>
    </source>
</reference>
<accession>A0A0J8FYM0</accession>
<name>A0A0J8FYM0_9PSED</name>
<evidence type="ECO:0000313" key="1">
    <source>
        <dbReference type="EMBL" id="KMT53809.1"/>
    </source>
</evidence>
<evidence type="ECO:0000313" key="2">
    <source>
        <dbReference type="Proteomes" id="UP000037551"/>
    </source>
</evidence>
<sequence>MNPAGNAFNAPPEQKPPQSINCMSGVCIARLNGMANMFNNTARQAIHGRMRFNEAMNEDAAKGDGI</sequence>
<organism evidence="1 2">
    <name type="scientific">Pseudomonas fildesensis</name>
    <dbReference type="NCBI Taxonomy" id="1674920"/>
    <lineage>
        <taxon>Bacteria</taxon>
        <taxon>Pseudomonadati</taxon>
        <taxon>Pseudomonadota</taxon>
        <taxon>Gammaproteobacteria</taxon>
        <taxon>Pseudomonadales</taxon>
        <taxon>Pseudomonadaceae</taxon>
        <taxon>Pseudomonas</taxon>
    </lineage>
</organism>
<protein>
    <submittedName>
        <fullName evidence="1">Uncharacterized protein</fullName>
    </submittedName>
</protein>
<dbReference type="AlphaFoldDB" id="A0A0J8FYM0"/>
<dbReference type="Proteomes" id="UP000037551">
    <property type="component" value="Unassembled WGS sequence"/>
</dbReference>
<proteinExistence type="predicted"/>
<comment type="caution">
    <text evidence="1">The sequence shown here is derived from an EMBL/GenBank/DDBJ whole genome shotgun (WGS) entry which is preliminary data.</text>
</comment>
<gene>
    <name evidence="1" type="ORF">ACR52_20810</name>
</gene>